<evidence type="ECO:0000259" key="2">
    <source>
        <dbReference type="Pfam" id="PF12776"/>
    </source>
</evidence>
<evidence type="ECO:0000256" key="1">
    <source>
        <dbReference type="SAM" id="MobiDB-lite"/>
    </source>
</evidence>
<feature type="region of interest" description="Disordered" evidence="1">
    <location>
        <begin position="128"/>
        <end position="150"/>
    </location>
</feature>
<dbReference type="PANTHER" id="PTHR47584:SF17">
    <property type="entry name" value="MYB_SANT-LIKE DNA-BINDING DOMAIN PROTEIN"/>
    <property type="match status" value="1"/>
</dbReference>
<dbReference type="Pfam" id="PF12776">
    <property type="entry name" value="Myb_DNA-bind_3"/>
    <property type="match status" value="2"/>
</dbReference>
<dbReference type="InterPro" id="IPR045026">
    <property type="entry name" value="LIMYB"/>
</dbReference>
<evidence type="ECO:0000313" key="4">
    <source>
        <dbReference type="RefSeq" id="XP_010418761.1"/>
    </source>
</evidence>
<dbReference type="InterPro" id="IPR024752">
    <property type="entry name" value="Myb/SANT-like_dom"/>
</dbReference>
<dbReference type="PANTHER" id="PTHR47584">
    <property type="match status" value="1"/>
</dbReference>
<gene>
    <name evidence="4" type="primary">LOC104704349</name>
</gene>
<feature type="domain" description="Myb/SANT-like" evidence="2">
    <location>
        <begin position="164"/>
        <end position="260"/>
    </location>
</feature>
<name>A0ABM0T090_CAMSA</name>
<feature type="domain" description="Myb/SANT-like" evidence="2">
    <location>
        <begin position="7"/>
        <end position="91"/>
    </location>
</feature>
<dbReference type="GeneID" id="104704349"/>
<organism evidence="3 4">
    <name type="scientific">Camelina sativa</name>
    <name type="common">False flax</name>
    <name type="synonym">Myagrum sativum</name>
    <dbReference type="NCBI Taxonomy" id="90675"/>
    <lineage>
        <taxon>Eukaryota</taxon>
        <taxon>Viridiplantae</taxon>
        <taxon>Streptophyta</taxon>
        <taxon>Embryophyta</taxon>
        <taxon>Tracheophyta</taxon>
        <taxon>Spermatophyta</taxon>
        <taxon>Magnoliopsida</taxon>
        <taxon>eudicotyledons</taxon>
        <taxon>Gunneridae</taxon>
        <taxon>Pentapetalae</taxon>
        <taxon>rosids</taxon>
        <taxon>malvids</taxon>
        <taxon>Brassicales</taxon>
        <taxon>Brassicaceae</taxon>
        <taxon>Camelineae</taxon>
        <taxon>Camelina</taxon>
    </lineage>
</organism>
<accession>A0ABM0T090</accession>
<protein>
    <submittedName>
        <fullName evidence="4">L10-interacting MYB domain-containing protein-like</fullName>
    </submittedName>
</protein>
<dbReference type="RefSeq" id="XP_010418761.1">
    <property type="nucleotide sequence ID" value="XM_010420459.2"/>
</dbReference>
<keyword evidence="3" id="KW-1185">Reference proteome</keyword>
<proteinExistence type="predicted"/>
<reference evidence="3" key="1">
    <citation type="journal article" date="2014" name="Nat. Commun.">
        <title>The emerging biofuel crop Camelina sativa retains a highly undifferentiated hexaploid genome structure.</title>
        <authorList>
            <person name="Kagale S."/>
            <person name="Koh C."/>
            <person name="Nixon J."/>
            <person name="Bollina V."/>
            <person name="Clarke W.E."/>
            <person name="Tuteja R."/>
            <person name="Spillane C."/>
            <person name="Robinson S.J."/>
            <person name="Links M.G."/>
            <person name="Clarke C."/>
            <person name="Higgins E.E."/>
            <person name="Huebert T."/>
            <person name="Sharpe A.G."/>
            <person name="Parkin I.A."/>
        </authorList>
    </citation>
    <scope>NUCLEOTIDE SEQUENCE [LARGE SCALE GENOMIC DNA]</scope>
    <source>
        <strain evidence="3">cv. DH55</strain>
    </source>
</reference>
<evidence type="ECO:0000313" key="3">
    <source>
        <dbReference type="Proteomes" id="UP000694864"/>
    </source>
</evidence>
<reference evidence="4" key="2">
    <citation type="submission" date="2025-08" db="UniProtKB">
        <authorList>
            <consortium name="RefSeq"/>
        </authorList>
    </citation>
    <scope>IDENTIFICATION</scope>
    <source>
        <tissue evidence="4">Leaf</tissue>
    </source>
</reference>
<dbReference type="Proteomes" id="UP000694864">
    <property type="component" value="Chromosome 1"/>
</dbReference>
<sequence length="342" mass="40629">MTRRIWWQPEHHRHFVELCVEHKAHLPRMQHILKPFQQSTGTRFTILQLKDHWGTMLKNWKIWSRLVQCSDMKWDPQTKAFGASDQDWTNYLQVNPEAKPYRWKWPPLFLEKLEIIFKAVNVDDEGTSRSRKRKRSCKHPDKENDTGDEATLSASNIWPRRCVWTLSSHELFVELCFQESSKGNRPNRGNKYYRKETWNMMAEAINRETGSSYTRAQLKNRWVVTKEEWRLWCKAVGNSIMKWDDNTCKFGATHEDWENFLKVNRKAAKFRWRNIPHAEKLATIFRHIKPGNAQPHTYRRTVIDHHSEAPPLHEPAPSTAVYINEPVTGGSDHASWASYHRF</sequence>